<keyword evidence="1" id="KW-0732">Signal</keyword>
<dbReference type="GO" id="GO:0010181">
    <property type="term" value="F:FMN binding"/>
    <property type="evidence" value="ECO:0007669"/>
    <property type="project" value="InterPro"/>
</dbReference>
<dbReference type="SUPFAM" id="SSF52218">
    <property type="entry name" value="Flavoproteins"/>
    <property type="match status" value="1"/>
</dbReference>
<sequence length="199" mass="21890">MNKYFKRTALIIAFTMLNVTSHAAETENRALVVCYSRDGHTKMVAEKLAEKFNADIEILIDKKNRTGALGNMNAGNDALMHKTTTIEPLQHNPADYDIILIGTPAWFSNMTPAVRTFITQTDLTGKTVGYFATCHRVGADKAAAQMAELVSKGSSDPKTHLPLNHKDIESRLDEKLTEFYVNILSSANSGPHPALNKGE</sequence>
<proteinExistence type="predicted"/>
<dbReference type="Proteomes" id="UP000266426">
    <property type="component" value="Unassembled WGS sequence"/>
</dbReference>
<dbReference type="EMBL" id="QZJZ01000008">
    <property type="protein sequence ID" value="RJP61827.1"/>
    <property type="molecule type" value="Genomic_DNA"/>
</dbReference>
<dbReference type="Pfam" id="PF12682">
    <property type="entry name" value="Flavodoxin_4"/>
    <property type="match status" value="1"/>
</dbReference>
<reference evidence="3 4" key="1">
    <citation type="journal article" date="2017" name="ISME J.">
        <title>Energy and carbon metabolisms in a deep terrestrial subsurface fluid microbial community.</title>
        <authorList>
            <person name="Momper L."/>
            <person name="Jungbluth S.P."/>
            <person name="Lee M.D."/>
            <person name="Amend J.P."/>
        </authorList>
    </citation>
    <scope>NUCLEOTIDE SEQUENCE [LARGE SCALE GENOMIC DNA]</scope>
    <source>
        <strain evidence="3">SURF_26</strain>
    </source>
</reference>
<dbReference type="AlphaFoldDB" id="A0A3A4R620"/>
<evidence type="ECO:0000313" key="4">
    <source>
        <dbReference type="Proteomes" id="UP000266426"/>
    </source>
</evidence>
<dbReference type="PANTHER" id="PTHR39201">
    <property type="entry name" value="EXPORTED PROTEIN-RELATED"/>
    <property type="match status" value="1"/>
</dbReference>
<evidence type="ECO:0000313" key="3">
    <source>
        <dbReference type="EMBL" id="RJP61827.1"/>
    </source>
</evidence>
<feature type="chain" id="PRO_5017456927" evidence="1">
    <location>
        <begin position="24"/>
        <end position="199"/>
    </location>
</feature>
<dbReference type="Gene3D" id="3.40.50.360">
    <property type="match status" value="1"/>
</dbReference>
<dbReference type="PROSITE" id="PS50902">
    <property type="entry name" value="FLAVODOXIN_LIKE"/>
    <property type="match status" value="1"/>
</dbReference>
<comment type="caution">
    <text evidence="3">The sequence shown here is derived from an EMBL/GenBank/DDBJ whole genome shotgun (WGS) entry which is preliminary data.</text>
</comment>
<feature type="signal peptide" evidence="1">
    <location>
        <begin position="1"/>
        <end position="23"/>
    </location>
</feature>
<dbReference type="InterPro" id="IPR008254">
    <property type="entry name" value="Flavodoxin/NO_synth"/>
</dbReference>
<gene>
    <name evidence="3" type="ORF">C4541_01090</name>
</gene>
<dbReference type="InterPro" id="IPR029039">
    <property type="entry name" value="Flavoprotein-like_sf"/>
</dbReference>
<dbReference type="CDD" id="cd00133">
    <property type="entry name" value="PTS_IIB"/>
    <property type="match status" value="1"/>
</dbReference>
<organism evidence="3 4">
    <name type="scientific">Candidatus Auribacter fodinae</name>
    <dbReference type="NCBI Taxonomy" id="2093366"/>
    <lineage>
        <taxon>Bacteria</taxon>
        <taxon>Pseudomonadati</taxon>
        <taxon>Candidatus Auribacterota</taxon>
        <taxon>Candidatus Auribacteria</taxon>
        <taxon>Candidatus Auribacterales</taxon>
        <taxon>Candidatus Auribacteraceae</taxon>
        <taxon>Candidatus Auribacter</taxon>
    </lineage>
</organism>
<evidence type="ECO:0000256" key="1">
    <source>
        <dbReference type="SAM" id="SignalP"/>
    </source>
</evidence>
<evidence type="ECO:0000259" key="2">
    <source>
        <dbReference type="PROSITE" id="PS50902"/>
    </source>
</evidence>
<name>A0A3A4R620_9BACT</name>
<accession>A0A3A4R620</accession>
<dbReference type="PANTHER" id="PTHR39201:SF1">
    <property type="entry name" value="FLAVODOXIN-LIKE DOMAIN-CONTAINING PROTEIN"/>
    <property type="match status" value="1"/>
</dbReference>
<protein>
    <submittedName>
        <fullName evidence="3">Flavodoxin</fullName>
    </submittedName>
</protein>
<feature type="domain" description="Flavodoxin-like" evidence="2">
    <location>
        <begin position="30"/>
        <end position="184"/>
    </location>
</feature>